<evidence type="ECO:0000313" key="11">
    <source>
        <dbReference type="Proteomes" id="UP000011083"/>
    </source>
</evidence>
<dbReference type="VEuPathDB" id="AmoebaDB:ACA1_360570"/>
<evidence type="ECO:0000256" key="7">
    <source>
        <dbReference type="PIRSR" id="PIRSR600246-2"/>
    </source>
</evidence>
<evidence type="ECO:0000256" key="5">
    <source>
        <dbReference type="ARBA" id="ARBA00022813"/>
    </source>
</evidence>
<evidence type="ECO:0000256" key="2">
    <source>
        <dbReference type="ARBA" id="ARBA00012879"/>
    </source>
</evidence>
<dbReference type="OMA" id="MGIIMVD"/>
<dbReference type="PANTHER" id="PTHR10188:SF6">
    <property type="entry name" value="N(4)-(BETA-N-ACETYLGLUCOSAMINYL)-L-ASPARAGINASE"/>
    <property type="match status" value="1"/>
</dbReference>
<dbReference type="AlphaFoldDB" id="L8HF54"/>
<keyword evidence="5" id="KW-0068">Autocatalytic cleavage</keyword>
<dbReference type="RefSeq" id="XP_004352518.1">
    <property type="nucleotide sequence ID" value="XM_004352466.1"/>
</dbReference>
<gene>
    <name evidence="10" type="ORF">ACA1_360570</name>
</gene>
<dbReference type="Proteomes" id="UP000011083">
    <property type="component" value="Unassembled WGS sequence"/>
</dbReference>
<feature type="active site" description="Nucleophile" evidence="6">
    <location>
        <position position="219"/>
    </location>
</feature>
<evidence type="ECO:0000256" key="9">
    <source>
        <dbReference type="SAM" id="MobiDB-lite"/>
    </source>
</evidence>
<dbReference type="EMBL" id="KB007867">
    <property type="protein sequence ID" value="ELR23041.1"/>
    <property type="molecule type" value="Genomic_DNA"/>
</dbReference>
<dbReference type="FunFam" id="3.60.20.30:FF:000001">
    <property type="entry name" value="Isoaspartyl peptidase/L-asparaginase"/>
    <property type="match status" value="1"/>
</dbReference>
<feature type="site" description="Cleavage; by autolysis" evidence="8">
    <location>
        <begin position="218"/>
        <end position="219"/>
    </location>
</feature>
<dbReference type="InterPro" id="IPR000246">
    <property type="entry name" value="Peptidase_T2"/>
</dbReference>
<evidence type="ECO:0000256" key="6">
    <source>
        <dbReference type="PIRSR" id="PIRSR600246-1"/>
    </source>
</evidence>
<dbReference type="SUPFAM" id="SSF56235">
    <property type="entry name" value="N-terminal nucleophile aminohydrolases (Ntn hydrolases)"/>
    <property type="match status" value="1"/>
</dbReference>
<dbReference type="Pfam" id="PF01112">
    <property type="entry name" value="Asparaginase_2"/>
    <property type="match status" value="1"/>
</dbReference>
<name>L8HF54_ACACF</name>
<evidence type="ECO:0000256" key="1">
    <source>
        <dbReference type="ARBA" id="ARBA00000306"/>
    </source>
</evidence>
<evidence type="ECO:0000313" key="10">
    <source>
        <dbReference type="EMBL" id="ELR23041.1"/>
    </source>
</evidence>
<dbReference type="GeneID" id="14924011"/>
<keyword evidence="4" id="KW-0378">Hydrolase</keyword>
<evidence type="ECO:0000256" key="3">
    <source>
        <dbReference type="ARBA" id="ARBA00022670"/>
    </source>
</evidence>
<accession>L8HF54</accession>
<reference evidence="10 11" key="1">
    <citation type="journal article" date="2013" name="Genome Biol.">
        <title>Genome of Acanthamoeba castellanii highlights extensive lateral gene transfer and early evolution of tyrosine kinase signaling.</title>
        <authorList>
            <person name="Clarke M."/>
            <person name="Lohan A.J."/>
            <person name="Liu B."/>
            <person name="Lagkouvardos I."/>
            <person name="Roy S."/>
            <person name="Zafar N."/>
            <person name="Bertelli C."/>
            <person name="Schilde C."/>
            <person name="Kianianmomeni A."/>
            <person name="Burglin T.R."/>
            <person name="Frech C."/>
            <person name="Turcotte B."/>
            <person name="Kopec K.O."/>
            <person name="Synnott J.M."/>
            <person name="Choo C."/>
            <person name="Paponov I."/>
            <person name="Finkler A."/>
            <person name="Soon Heng Tan C."/>
            <person name="Hutchins A.P."/>
            <person name="Weinmeier T."/>
            <person name="Rattei T."/>
            <person name="Chu J.S."/>
            <person name="Gimenez G."/>
            <person name="Irimia M."/>
            <person name="Rigden D.J."/>
            <person name="Fitzpatrick D.A."/>
            <person name="Lorenzo-Morales J."/>
            <person name="Bateman A."/>
            <person name="Chiu C.H."/>
            <person name="Tang P."/>
            <person name="Hegemann P."/>
            <person name="Fromm H."/>
            <person name="Raoult D."/>
            <person name="Greub G."/>
            <person name="Miranda-Saavedra D."/>
            <person name="Chen N."/>
            <person name="Nash P."/>
            <person name="Ginger M.L."/>
            <person name="Horn M."/>
            <person name="Schaap P."/>
            <person name="Caler L."/>
            <person name="Loftus B."/>
        </authorList>
    </citation>
    <scope>NUCLEOTIDE SEQUENCE [LARGE SCALE GENOMIC DNA]</scope>
    <source>
        <strain evidence="10 11">Neff</strain>
    </source>
</reference>
<feature type="binding site" evidence="7">
    <location>
        <begin position="270"/>
        <end position="273"/>
    </location>
    <ligand>
        <name>substrate</name>
    </ligand>
</feature>
<feature type="compositionally biased region" description="Low complexity" evidence="9">
    <location>
        <begin position="201"/>
        <end position="210"/>
    </location>
</feature>
<keyword evidence="3" id="KW-0645">Protease</keyword>
<organism evidence="10 11">
    <name type="scientific">Acanthamoeba castellanii (strain ATCC 30010 / Neff)</name>
    <dbReference type="NCBI Taxonomy" id="1257118"/>
    <lineage>
        <taxon>Eukaryota</taxon>
        <taxon>Amoebozoa</taxon>
        <taxon>Discosea</taxon>
        <taxon>Longamoebia</taxon>
        <taxon>Centramoebida</taxon>
        <taxon>Acanthamoebidae</taxon>
        <taxon>Acanthamoeba</taxon>
    </lineage>
</organism>
<keyword evidence="11" id="KW-1185">Reference proteome</keyword>
<dbReference type="InterPro" id="IPR029055">
    <property type="entry name" value="Ntn_hydrolases_N"/>
</dbReference>
<dbReference type="KEGG" id="acan:ACA1_360570"/>
<sequence>MDGAPEGGPVARWALALHGGAGTISRSVPLDRREEYLKGLRTALDTGVSILAQGGTALDAVEAVVRTLEDDPLFNAGRGAVFTHDETVELDASIMDGRTLACGAVCGVKTVKNPISLARLVMEKTSHVLLSGAGAEQFAAVVGVERCENSYFYTEHRHRALQQAKATDQVQLDHSGLTTVDSKISPAQLAGTSAGGVSPTADSAGAGAGSDEAAHVKGTVGCVALDAQGNLAVATSTGGMTNKRWGRVGDSPIIGAGSYANNKSCAVSSTGAGEEFIRHVVAHDIAALMEYGGHSVAQAADLVVHTKLAKGDGGVIAVSKDGEVAMPYNSVGMFRAAADSNGLHTVKIWE</sequence>
<dbReference type="GO" id="GO:0006508">
    <property type="term" value="P:proteolysis"/>
    <property type="evidence" value="ECO:0007669"/>
    <property type="project" value="UniProtKB-KW"/>
</dbReference>
<protein>
    <recommendedName>
        <fullName evidence="2">beta-aspartyl-peptidase</fullName>
        <ecNumber evidence="2">3.4.19.5</ecNumber>
    </recommendedName>
</protein>
<evidence type="ECO:0000256" key="8">
    <source>
        <dbReference type="PIRSR" id="PIRSR600246-3"/>
    </source>
</evidence>
<dbReference type="GO" id="GO:0016811">
    <property type="term" value="F:hydrolase activity, acting on carbon-nitrogen (but not peptide) bonds, in linear amides"/>
    <property type="evidence" value="ECO:0007669"/>
    <property type="project" value="UniProtKB-ARBA"/>
</dbReference>
<dbReference type="EC" id="3.4.19.5" evidence="2"/>
<dbReference type="PANTHER" id="PTHR10188">
    <property type="entry name" value="L-ASPARAGINASE"/>
    <property type="match status" value="1"/>
</dbReference>
<feature type="region of interest" description="Disordered" evidence="9">
    <location>
        <begin position="189"/>
        <end position="210"/>
    </location>
</feature>
<dbReference type="CDD" id="cd04701">
    <property type="entry name" value="Asparaginase_2"/>
    <property type="match status" value="1"/>
</dbReference>
<proteinExistence type="predicted"/>
<dbReference type="OrthoDB" id="2262349at2759"/>
<dbReference type="STRING" id="1257118.L8HF54"/>
<comment type="catalytic activity">
    <reaction evidence="1">
        <text>Cleavage of a beta-linked Asp residue from the N-terminus of a polypeptide.</text>
        <dbReference type="EC" id="3.4.19.5"/>
    </reaction>
</comment>
<dbReference type="GO" id="GO:0008798">
    <property type="term" value="F:beta-aspartyl-peptidase activity"/>
    <property type="evidence" value="ECO:0007669"/>
    <property type="project" value="UniProtKB-EC"/>
</dbReference>
<evidence type="ECO:0000256" key="4">
    <source>
        <dbReference type="ARBA" id="ARBA00022801"/>
    </source>
</evidence>
<feature type="binding site" evidence="7">
    <location>
        <begin position="247"/>
        <end position="250"/>
    </location>
    <ligand>
        <name>substrate</name>
    </ligand>
</feature>
<dbReference type="Gene3D" id="3.60.20.30">
    <property type="entry name" value="(Glycosyl)asparaginase"/>
    <property type="match status" value="1"/>
</dbReference>